<evidence type="ECO:0000256" key="2">
    <source>
        <dbReference type="ARBA" id="ARBA00006175"/>
    </source>
</evidence>
<dbReference type="PRINTS" id="PR00783">
    <property type="entry name" value="MINTRINSICP"/>
</dbReference>
<evidence type="ECO:0000256" key="9">
    <source>
        <dbReference type="SAM" id="Phobius"/>
    </source>
</evidence>
<feature type="transmembrane region" description="Helical" evidence="9">
    <location>
        <begin position="42"/>
        <end position="62"/>
    </location>
</feature>
<feature type="transmembrane region" description="Helical" evidence="9">
    <location>
        <begin position="213"/>
        <end position="231"/>
    </location>
</feature>
<evidence type="ECO:0008006" key="12">
    <source>
        <dbReference type="Google" id="ProtNLM"/>
    </source>
</evidence>
<dbReference type="InterPro" id="IPR022357">
    <property type="entry name" value="MIP_CS"/>
</dbReference>
<dbReference type="InterPro" id="IPR000425">
    <property type="entry name" value="MIP"/>
</dbReference>
<keyword evidence="4 7" id="KW-0812">Transmembrane</keyword>
<comment type="subcellular location">
    <subcellularLocation>
        <location evidence="1">Membrane</location>
        <topology evidence="1">Multi-pass membrane protein</topology>
    </subcellularLocation>
</comment>
<comment type="caution">
    <text evidence="10">The sequence shown here is derived from an EMBL/GenBank/DDBJ whole genome shotgun (WGS) entry which is preliminary data.</text>
</comment>
<accession>A0A9W9YLV0</accession>
<feature type="transmembrane region" description="Helical" evidence="9">
    <location>
        <begin position="154"/>
        <end position="172"/>
    </location>
</feature>
<dbReference type="CDD" id="cd00333">
    <property type="entry name" value="MIP"/>
    <property type="match status" value="1"/>
</dbReference>
<reference evidence="10" key="1">
    <citation type="submission" date="2023-01" db="EMBL/GenBank/DDBJ databases">
        <title>Genome assembly of the deep-sea coral Lophelia pertusa.</title>
        <authorList>
            <person name="Herrera S."/>
            <person name="Cordes E."/>
        </authorList>
    </citation>
    <scope>NUCLEOTIDE SEQUENCE</scope>
    <source>
        <strain evidence="10">USNM1676648</strain>
        <tissue evidence="10">Polyp</tissue>
    </source>
</reference>
<proteinExistence type="inferred from homology"/>
<evidence type="ECO:0000256" key="1">
    <source>
        <dbReference type="ARBA" id="ARBA00004141"/>
    </source>
</evidence>
<dbReference type="PANTHER" id="PTHR43829">
    <property type="entry name" value="AQUAPORIN OR AQUAGLYCEROPORIN RELATED"/>
    <property type="match status" value="1"/>
</dbReference>
<keyword evidence="3 7" id="KW-0813">Transport</keyword>
<dbReference type="EMBL" id="MU827320">
    <property type="protein sequence ID" value="KAJ7357532.1"/>
    <property type="molecule type" value="Genomic_DNA"/>
</dbReference>
<dbReference type="Pfam" id="PF00230">
    <property type="entry name" value="MIP"/>
    <property type="match status" value="1"/>
</dbReference>
<evidence type="ECO:0000256" key="6">
    <source>
        <dbReference type="ARBA" id="ARBA00023136"/>
    </source>
</evidence>
<evidence type="ECO:0000256" key="8">
    <source>
        <dbReference type="SAM" id="MobiDB-lite"/>
    </source>
</evidence>
<dbReference type="NCBIfam" id="TIGR00861">
    <property type="entry name" value="MIP"/>
    <property type="match status" value="1"/>
</dbReference>
<evidence type="ECO:0000256" key="3">
    <source>
        <dbReference type="ARBA" id="ARBA00022448"/>
    </source>
</evidence>
<feature type="compositionally biased region" description="Polar residues" evidence="8">
    <location>
        <begin position="309"/>
        <end position="325"/>
    </location>
</feature>
<dbReference type="InterPro" id="IPR023271">
    <property type="entry name" value="Aquaporin-like"/>
</dbReference>
<evidence type="ECO:0000256" key="4">
    <source>
        <dbReference type="ARBA" id="ARBA00022692"/>
    </source>
</evidence>
<dbReference type="GO" id="GO:0015254">
    <property type="term" value="F:glycerol channel activity"/>
    <property type="evidence" value="ECO:0007669"/>
    <property type="project" value="TreeGrafter"/>
</dbReference>
<keyword evidence="6 9" id="KW-0472">Membrane</keyword>
<name>A0A9W9YLV0_9CNID</name>
<dbReference type="AlphaFoldDB" id="A0A9W9YLV0"/>
<dbReference type="SUPFAM" id="SSF81338">
    <property type="entry name" value="Aquaporin-like"/>
    <property type="match status" value="1"/>
</dbReference>
<keyword evidence="5 9" id="KW-1133">Transmembrane helix</keyword>
<dbReference type="PROSITE" id="PS00221">
    <property type="entry name" value="MIP"/>
    <property type="match status" value="1"/>
</dbReference>
<feature type="transmembrane region" description="Helical" evidence="9">
    <location>
        <begin position="14"/>
        <end position="36"/>
    </location>
</feature>
<evidence type="ECO:0000313" key="10">
    <source>
        <dbReference type="EMBL" id="KAJ7357532.1"/>
    </source>
</evidence>
<feature type="transmembrane region" description="Helical" evidence="9">
    <location>
        <begin position="93"/>
        <end position="114"/>
    </location>
</feature>
<dbReference type="Gene3D" id="1.20.1080.10">
    <property type="entry name" value="Glycerol uptake facilitator protein"/>
    <property type="match status" value="1"/>
</dbReference>
<dbReference type="GO" id="GO:0016323">
    <property type="term" value="C:basolateral plasma membrane"/>
    <property type="evidence" value="ECO:0007669"/>
    <property type="project" value="TreeGrafter"/>
</dbReference>
<dbReference type="FunFam" id="1.20.1080.10:FF:000064">
    <property type="entry name" value="Uncharacterized protein"/>
    <property type="match status" value="1"/>
</dbReference>
<comment type="similarity">
    <text evidence="2 7">Belongs to the MIP/aquaporin (TC 1.A.8) family.</text>
</comment>
<organism evidence="10 11">
    <name type="scientific">Desmophyllum pertusum</name>
    <dbReference type="NCBI Taxonomy" id="174260"/>
    <lineage>
        <taxon>Eukaryota</taxon>
        <taxon>Metazoa</taxon>
        <taxon>Cnidaria</taxon>
        <taxon>Anthozoa</taxon>
        <taxon>Hexacorallia</taxon>
        <taxon>Scleractinia</taxon>
        <taxon>Caryophylliina</taxon>
        <taxon>Caryophylliidae</taxon>
        <taxon>Desmophyllum</taxon>
    </lineage>
</organism>
<sequence>MAVRYRLPPLMREAAAEFASTFILLTFGVGSVAQMVLSNWKFGNFFSVNFGWGIGVTLGCYWAGGISGAHMNPAVTLAFAVVGRIPWRKVPVYWVAQMLGAFVASACVYGVTMVSKIQCLKCIRWRRPSDTGPNGTAGIWATYPQSYLSIWNGLGDQVFGTALLVGCIFAIVDKNNNSPDQGVVPVMIGLVVFVIGATFGFNCGYAINPARDLGPRLFTALAGWGFGVFTAANNWSWVPVVGCLLGGVLGALAYIVLVEVHHVSDNDGETGYELQSVVTSTPEFRSINTQGNGLGRGNMAFTEDGMSPKDNQGHTMNVIEKTSQL</sequence>
<gene>
    <name evidence="10" type="ORF">OS493_024337</name>
</gene>
<dbReference type="Proteomes" id="UP001163046">
    <property type="component" value="Unassembled WGS sequence"/>
</dbReference>
<evidence type="ECO:0000313" key="11">
    <source>
        <dbReference type="Proteomes" id="UP001163046"/>
    </source>
</evidence>
<feature type="transmembrane region" description="Helical" evidence="9">
    <location>
        <begin position="237"/>
        <end position="257"/>
    </location>
</feature>
<evidence type="ECO:0000256" key="7">
    <source>
        <dbReference type="RuleBase" id="RU000477"/>
    </source>
</evidence>
<dbReference type="InterPro" id="IPR050363">
    <property type="entry name" value="MIP/Aquaporin"/>
</dbReference>
<protein>
    <recommendedName>
        <fullName evidence="12">Aquaporin</fullName>
    </recommendedName>
</protein>
<keyword evidence="11" id="KW-1185">Reference proteome</keyword>
<evidence type="ECO:0000256" key="5">
    <source>
        <dbReference type="ARBA" id="ARBA00022989"/>
    </source>
</evidence>
<dbReference type="GO" id="GO:0015250">
    <property type="term" value="F:water channel activity"/>
    <property type="evidence" value="ECO:0007669"/>
    <property type="project" value="TreeGrafter"/>
</dbReference>
<dbReference type="PANTHER" id="PTHR43829:SF9">
    <property type="entry name" value="AQUAPORIN-9"/>
    <property type="match status" value="1"/>
</dbReference>
<feature type="transmembrane region" description="Helical" evidence="9">
    <location>
        <begin position="184"/>
        <end position="201"/>
    </location>
</feature>
<dbReference type="PRINTS" id="PR02019">
    <property type="entry name" value="AQUAPORIN7"/>
</dbReference>
<dbReference type="OrthoDB" id="3222at2759"/>
<feature type="region of interest" description="Disordered" evidence="8">
    <location>
        <begin position="306"/>
        <end position="325"/>
    </location>
</feature>